<evidence type="ECO:0000313" key="10">
    <source>
        <dbReference type="Proteomes" id="UP001284654"/>
    </source>
</evidence>
<evidence type="ECO:0000256" key="2">
    <source>
        <dbReference type="ARBA" id="ARBA00008163"/>
    </source>
</evidence>
<keyword evidence="3" id="KW-1134">Transmembrane beta strand</keyword>
<organism evidence="9 10">
    <name type="scientific">Acinetobacter indicus</name>
    <dbReference type="NCBI Taxonomy" id="756892"/>
    <lineage>
        <taxon>Bacteria</taxon>
        <taxon>Pseudomonadati</taxon>
        <taxon>Pseudomonadota</taxon>
        <taxon>Gammaproteobacteria</taxon>
        <taxon>Moraxellales</taxon>
        <taxon>Moraxellaceae</taxon>
        <taxon>Acinetobacter</taxon>
    </lineage>
</organism>
<protein>
    <submittedName>
        <fullName evidence="9">Outer membrane protein transport protein</fullName>
    </submittedName>
</protein>
<dbReference type="EMBL" id="JAWJYY010000001">
    <property type="protein sequence ID" value="MDV4316365.1"/>
    <property type="molecule type" value="Genomic_DNA"/>
</dbReference>
<evidence type="ECO:0000256" key="1">
    <source>
        <dbReference type="ARBA" id="ARBA00004571"/>
    </source>
</evidence>
<evidence type="ECO:0000256" key="5">
    <source>
        <dbReference type="ARBA" id="ARBA00022729"/>
    </source>
</evidence>
<evidence type="ECO:0000256" key="4">
    <source>
        <dbReference type="ARBA" id="ARBA00022692"/>
    </source>
</evidence>
<dbReference type="Pfam" id="PF03349">
    <property type="entry name" value="Toluene_X"/>
    <property type="match status" value="1"/>
</dbReference>
<evidence type="ECO:0000256" key="6">
    <source>
        <dbReference type="ARBA" id="ARBA00023136"/>
    </source>
</evidence>
<comment type="similarity">
    <text evidence="2">Belongs to the OmpP1/FadL family.</text>
</comment>
<name>A0AAW8Z5E7_9GAMM</name>
<dbReference type="RefSeq" id="WP_075168143.1">
    <property type="nucleotide sequence ID" value="NZ_CAXNYR010000002.1"/>
</dbReference>
<keyword evidence="6" id="KW-0472">Membrane</keyword>
<dbReference type="InterPro" id="IPR005017">
    <property type="entry name" value="OMPP1/FadL/TodX"/>
</dbReference>
<dbReference type="SUPFAM" id="SSF56935">
    <property type="entry name" value="Porins"/>
    <property type="match status" value="1"/>
</dbReference>
<evidence type="ECO:0000256" key="8">
    <source>
        <dbReference type="SAM" id="SignalP"/>
    </source>
</evidence>
<feature type="chain" id="PRO_5043903177" evidence="8">
    <location>
        <begin position="23"/>
        <end position="500"/>
    </location>
</feature>
<evidence type="ECO:0000256" key="3">
    <source>
        <dbReference type="ARBA" id="ARBA00022452"/>
    </source>
</evidence>
<proteinExistence type="inferred from homology"/>
<dbReference type="Proteomes" id="UP001284654">
    <property type="component" value="Unassembled WGS sequence"/>
</dbReference>
<keyword evidence="4" id="KW-0812">Transmembrane</keyword>
<keyword evidence="7" id="KW-0998">Cell outer membrane</keyword>
<dbReference type="PANTHER" id="PTHR35093:SF8">
    <property type="entry name" value="OUTER MEMBRANE PROTEIN NMB0088-RELATED"/>
    <property type="match status" value="1"/>
</dbReference>
<dbReference type="GO" id="GO:0015483">
    <property type="term" value="F:long-chain fatty acid transporting porin activity"/>
    <property type="evidence" value="ECO:0007669"/>
    <property type="project" value="TreeGrafter"/>
</dbReference>
<gene>
    <name evidence="9" type="ORF">MSG88_11470</name>
</gene>
<dbReference type="Gene3D" id="2.40.160.60">
    <property type="entry name" value="Outer membrane protein transport protein (OMPP1/FadL/TodX)"/>
    <property type="match status" value="1"/>
</dbReference>
<comment type="subcellular location">
    <subcellularLocation>
        <location evidence="1">Cell outer membrane</location>
        <topology evidence="1">Multi-pass membrane protein</topology>
    </subcellularLocation>
</comment>
<dbReference type="AlphaFoldDB" id="A0AAW8Z5E7"/>
<evidence type="ECO:0000256" key="7">
    <source>
        <dbReference type="ARBA" id="ARBA00023237"/>
    </source>
</evidence>
<feature type="signal peptide" evidence="8">
    <location>
        <begin position="1"/>
        <end position="22"/>
    </location>
</feature>
<keyword evidence="5 8" id="KW-0732">Signal</keyword>
<dbReference type="PANTHER" id="PTHR35093">
    <property type="entry name" value="OUTER MEMBRANE PROTEIN NMB0088-RELATED"/>
    <property type="match status" value="1"/>
</dbReference>
<evidence type="ECO:0000313" key="9">
    <source>
        <dbReference type="EMBL" id="MDV4316365.1"/>
    </source>
</evidence>
<accession>A0AAW8Z5E7</accession>
<dbReference type="GO" id="GO:0009279">
    <property type="term" value="C:cell outer membrane"/>
    <property type="evidence" value="ECO:0007669"/>
    <property type="project" value="UniProtKB-SubCell"/>
</dbReference>
<comment type="caution">
    <text evidence="9">The sequence shown here is derived from an EMBL/GenBank/DDBJ whole genome shotgun (WGS) entry which is preliminary data.</text>
</comment>
<sequence>MKLKTLSAAMILATVPMTGAFAAALDRSGQSMAAFLQPGNYFEAGISVLDPKVTGKEAGTSNTSRHIGDMADDYYFPSAALKLQPTKNFSFGILYDQPYGADAAYSGNNIFVSDETNTILDPAALAGIRQETIDTAFNSLTPEQRVGAALQAQGVDLTTAAGQAQYATTLTAYNTIDAVKEQIDAGVLAGVEAQVDAGLANVNGLLGVGNTQVEVDTQNLSFVMGYQPTENWNIYGGAVYQTIKGNVSLRGQAYSLYNGYDASIPEDSAVGWLAGIAYQIPEIALKASLTYRSEIDHNVNINENIPTLPALELLDGGAEAAAAIAAASGETKITTPQSVNLDFQTGIMANTVAFANVRWVDWSNFSIRPYKFGLISEAVGPIVERPNGFNLVEYEDDQISATVGVGRKLSEQWAGNVSVGWDSGAGNPVSTLGPTEGYWNVGLGVQYSPAPNYFIAGGVKYFMLGDAKAQTGAQAGGNEYVAEFEDNDAWAYGLKIGYRF</sequence>
<reference evidence="9" key="1">
    <citation type="submission" date="2023-10" db="EMBL/GenBank/DDBJ databases">
        <authorList>
            <person name="Sykes E.M.E."/>
            <person name="Khan I.U.H."/>
            <person name="Kumar A."/>
        </authorList>
    </citation>
    <scope>NUCLEOTIDE SEQUENCE</scope>
    <source>
        <strain evidence="9">IK5</strain>
    </source>
</reference>